<keyword evidence="1" id="KW-0812">Transmembrane</keyword>
<feature type="transmembrane region" description="Helical" evidence="1">
    <location>
        <begin position="63"/>
        <end position="81"/>
    </location>
</feature>
<feature type="transmembrane region" description="Helical" evidence="1">
    <location>
        <begin position="340"/>
        <end position="361"/>
    </location>
</feature>
<dbReference type="AlphaFoldDB" id="A0A7C4KGC8"/>
<accession>A0A7C4KGC8</accession>
<proteinExistence type="predicted"/>
<gene>
    <name evidence="2" type="ORF">ENT37_04620</name>
</gene>
<keyword evidence="1" id="KW-1133">Transmembrane helix</keyword>
<feature type="transmembrane region" description="Helical" evidence="1">
    <location>
        <begin position="367"/>
        <end position="384"/>
    </location>
</feature>
<feature type="transmembrane region" description="Helical" evidence="1">
    <location>
        <begin position="132"/>
        <end position="154"/>
    </location>
</feature>
<sequence>MSLWNSPAIVALTQMAVLSLVVAWGLGELVAYGLPLRVAWVVATLFALSPVNGVMSITLWKDIWYAIFVMVLFLLILKIVLSGGRWLHQPGAWVALGLVSVFTALFRHNGIALVVGCLGVILLAYRSAWKRIAGASVLFALGFGLVSGPVYQWAGVKHVSNVLRDTIFLHHIGAHVANGTPLTDEEREYLNALNPLSNWVYYCGRVDSLFFIPEFNRELFAANSSKNLRIFLDLLARDPQVELTHWKCVSGFVWRIFDPLKSTRLMIYQDESARVRWIEVNPFNIHEDSRLPVMVEPLFRFLQWSYAAPRMPWVWGPGLYLYLTLWVVVVFALRTRSSTALLLGTPVMIQSLVMMVVAIALDFRYQYSVYLMGLFSLALLWMPLPETWKS</sequence>
<reference evidence="2" key="1">
    <citation type="journal article" date="2020" name="mSystems">
        <title>Genome- and Community-Level Interaction Insights into Carbon Utilization and Element Cycling Functions of Hydrothermarchaeota in Hydrothermal Sediment.</title>
        <authorList>
            <person name="Zhou Z."/>
            <person name="Liu Y."/>
            <person name="Xu W."/>
            <person name="Pan J."/>
            <person name="Luo Z.H."/>
            <person name="Li M."/>
        </authorList>
    </citation>
    <scope>NUCLEOTIDE SEQUENCE [LARGE SCALE GENOMIC DNA]</scope>
    <source>
        <strain evidence="2">SpSt-573</strain>
    </source>
</reference>
<name>A0A7C4KGC8_9CHLR</name>
<protein>
    <recommendedName>
        <fullName evidence="3">Glycosyltransferase RgtA/B/C/D-like domain-containing protein</fullName>
    </recommendedName>
</protein>
<feature type="transmembrane region" description="Helical" evidence="1">
    <location>
        <begin position="33"/>
        <end position="51"/>
    </location>
</feature>
<evidence type="ECO:0008006" key="3">
    <source>
        <dbReference type="Google" id="ProtNLM"/>
    </source>
</evidence>
<dbReference type="EMBL" id="DSYK01000238">
    <property type="protein sequence ID" value="HGS21135.1"/>
    <property type="molecule type" value="Genomic_DNA"/>
</dbReference>
<keyword evidence="1" id="KW-0472">Membrane</keyword>
<organism evidence="2">
    <name type="scientific">Anaerolinea thermolimosa</name>
    <dbReference type="NCBI Taxonomy" id="229919"/>
    <lineage>
        <taxon>Bacteria</taxon>
        <taxon>Bacillati</taxon>
        <taxon>Chloroflexota</taxon>
        <taxon>Anaerolineae</taxon>
        <taxon>Anaerolineales</taxon>
        <taxon>Anaerolineaceae</taxon>
        <taxon>Anaerolinea</taxon>
    </lineage>
</organism>
<feature type="transmembrane region" description="Helical" evidence="1">
    <location>
        <begin position="313"/>
        <end position="333"/>
    </location>
</feature>
<evidence type="ECO:0000313" key="2">
    <source>
        <dbReference type="EMBL" id="HGS21135.1"/>
    </source>
</evidence>
<evidence type="ECO:0000256" key="1">
    <source>
        <dbReference type="SAM" id="Phobius"/>
    </source>
</evidence>
<comment type="caution">
    <text evidence="2">The sequence shown here is derived from an EMBL/GenBank/DDBJ whole genome shotgun (WGS) entry which is preliminary data.</text>
</comment>
<feature type="transmembrane region" description="Helical" evidence="1">
    <location>
        <begin position="93"/>
        <end position="125"/>
    </location>
</feature>